<gene>
    <name evidence="1" type="ORF">AK812_SmicGene19449</name>
</gene>
<dbReference type="Gene3D" id="3.60.10.10">
    <property type="entry name" value="Endonuclease/exonuclease/phosphatase"/>
    <property type="match status" value="1"/>
</dbReference>
<evidence type="ECO:0000313" key="1">
    <source>
        <dbReference type="EMBL" id="OLP98127.1"/>
    </source>
</evidence>
<keyword evidence="2" id="KW-1185">Reference proteome</keyword>
<reference evidence="1 2" key="1">
    <citation type="submission" date="2016-02" db="EMBL/GenBank/DDBJ databases">
        <title>Genome analysis of coral dinoflagellate symbionts highlights evolutionary adaptations to a symbiotic lifestyle.</title>
        <authorList>
            <person name="Aranda M."/>
            <person name="Li Y."/>
            <person name="Liew Y.J."/>
            <person name="Baumgarten S."/>
            <person name="Simakov O."/>
            <person name="Wilson M."/>
            <person name="Piel J."/>
            <person name="Ashoor H."/>
            <person name="Bougouffa S."/>
            <person name="Bajic V.B."/>
            <person name="Ryu T."/>
            <person name="Ravasi T."/>
            <person name="Bayer T."/>
            <person name="Micklem G."/>
            <person name="Kim H."/>
            <person name="Bhak J."/>
            <person name="Lajeunesse T.C."/>
            <person name="Voolstra C.R."/>
        </authorList>
    </citation>
    <scope>NUCLEOTIDE SEQUENCE [LARGE SCALE GENOMIC DNA]</scope>
    <source>
        <strain evidence="1 2">CCMP2467</strain>
    </source>
</reference>
<evidence type="ECO:0000313" key="2">
    <source>
        <dbReference type="Proteomes" id="UP000186817"/>
    </source>
</evidence>
<dbReference type="Proteomes" id="UP000186817">
    <property type="component" value="Unassembled WGS sequence"/>
</dbReference>
<sequence length="680" mass="76931">MRCRCLGNLCISRHSMRRDRWRRHVVSWSLLVFSDVAAAIRYESSKSSVDSEHPLVVFQLNALQDSLAMNTQTRNMVVDEEAINALLPEGKNWNKLHAALSDAQGAGSGIGMFHRTKINSYTSKICQVVRYSFDPSMYLGLSECEMHKGDLLPYRPWCPARESYLNCVRTGTVPCVYGGDQGGPAVVVWELDEDESLFPRESGIRVPTLLWMRDDSEGELENHVAFEGCKGKLVKTLWGRLKEEVDRDIAKKVYHEILRVDLRLSWSYRAPYFLTLLTNDHEASGCSDDNSTSRFCRNMQERYYPGDMNRRPGLVLLEEFEDPMVQMRVVPSRIYPGLKLDFQEAMGERGYSCLRFKDEVLVCWNLDDFVRPNFVQYDVGYAVSDRKGMPTIKCITGDNGAQACNVCFSELITKLKRGETLESHDTASLEDMSKYAAHEGAMLRLKHKPSGSWINTVALHLQTPSTDSTGEMRAHELHQLRGQLAMFASKDEYIIMGGDFNINLSPQGSDGNERFIFEGTFPNTSMVLKAINETSFKTGFQVHQYGDVQGVAYKIHDQELLDVMGETDQGGCVSSKASGRALMIDYIFADSRLTHGKQHGGVCMQHMPSMEPRYIPDVNHEFPVEFSDHFGVTALLHVPGSDTETVADEPDWKEKVFFPAVRDSDEPSRFHFSNSWKSPS</sequence>
<dbReference type="OrthoDB" id="411617at2759"/>
<protein>
    <recommendedName>
        <fullName evidence="3">Endonuclease/exonuclease/phosphatase domain-containing protein</fullName>
    </recommendedName>
</protein>
<name>A0A1Q9DSH7_SYMMI</name>
<dbReference type="SUPFAM" id="SSF56219">
    <property type="entry name" value="DNase I-like"/>
    <property type="match status" value="1"/>
</dbReference>
<dbReference type="EMBL" id="LSRX01000407">
    <property type="protein sequence ID" value="OLP98127.1"/>
    <property type="molecule type" value="Genomic_DNA"/>
</dbReference>
<organism evidence="1 2">
    <name type="scientific">Symbiodinium microadriaticum</name>
    <name type="common">Dinoflagellate</name>
    <name type="synonym">Zooxanthella microadriatica</name>
    <dbReference type="NCBI Taxonomy" id="2951"/>
    <lineage>
        <taxon>Eukaryota</taxon>
        <taxon>Sar</taxon>
        <taxon>Alveolata</taxon>
        <taxon>Dinophyceae</taxon>
        <taxon>Suessiales</taxon>
        <taxon>Symbiodiniaceae</taxon>
        <taxon>Symbiodinium</taxon>
    </lineage>
</organism>
<proteinExistence type="predicted"/>
<comment type="caution">
    <text evidence="1">The sequence shown here is derived from an EMBL/GenBank/DDBJ whole genome shotgun (WGS) entry which is preliminary data.</text>
</comment>
<dbReference type="InterPro" id="IPR036691">
    <property type="entry name" value="Endo/exonu/phosph_ase_sf"/>
</dbReference>
<evidence type="ECO:0008006" key="3">
    <source>
        <dbReference type="Google" id="ProtNLM"/>
    </source>
</evidence>
<dbReference type="AlphaFoldDB" id="A0A1Q9DSH7"/>
<accession>A0A1Q9DSH7</accession>